<dbReference type="RefSeq" id="WP_026675560.1">
    <property type="nucleotide sequence ID" value="NZ_JADYUA010000057.1"/>
</dbReference>
<evidence type="ECO:0000313" key="2">
    <source>
        <dbReference type="Proteomes" id="UP000036045"/>
    </source>
</evidence>
<accession>A0A0J1KGC3</accession>
<dbReference type="AlphaFoldDB" id="A0A0J1KGC3"/>
<gene>
    <name evidence="1" type="ORF">ABW02_25650</name>
</gene>
<dbReference type="Proteomes" id="UP000036045">
    <property type="component" value="Unassembled WGS sequence"/>
</dbReference>
<protein>
    <submittedName>
        <fullName evidence="1">Uncharacterized protein</fullName>
    </submittedName>
</protein>
<proteinExistence type="predicted"/>
<dbReference type="EMBL" id="LDPH01000058">
    <property type="protein sequence ID" value="KLV15530.1"/>
    <property type="molecule type" value="Genomic_DNA"/>
</dbReference>
<dbReference type="PATRIC" id="fig|1397.4.peg.4680"/>
<comment type="caution">
    <text evidence="1">The sequence shown here is derived from an EMBL/GenBank/DDBJ whole genome shotgun (WGS) entry which is preliminary data.</text>
</comment>
<reference evidence="1 2" key="1">
    <citation type="submission" date="2015-05" db="EMBL/GenBank/DDBJ databases">
        <title>Whole genome sequence and identification of bacterial endophytes from Costus igneus.</title>
        <authorList>
            <person name="Lee Y.P."/>
            <person name="Gan H.M."/>
            <person name="Eng W."/>
            <person name="Wheatley M.S."/>
            <person name="Caraballo A."/>
            <person name="Polter S."/>
            <person name="Savka M.A."/>
            <person name="Hudson A.O."/>
        </authorList>
    </citation>
    <scope>NUCLEOTIDE SEQUENCE [LARGE SCALE GENOMIC DNA]</scope>
    <source>
        <strain evidence="1 2">RIT379</strain>
    </source>
</reference>
<sequence length="81" mass="9325">MNNDKFHVGVINSSFGIQIAGADVCFKEGEVVYILAEIYDKENPECIMWYVVLKPLSKDSLRINSEFVDLMFLENVPRFPH</sequence>
<dbReference type="OrthoDB" id="2890451at2"/>
<evidence type="ECO:0000313" key="1">
    <source>
        <dbReference type="EMBL" id="KLV15530.1"/>
    </source>
</evidence>
<keyword evidence="2" id="KW-1185">Reference proteome</keyword>
<name>A0A0J1KGC3_NIACI</name>
<organism evidence="1 2">
    <name type="scientific">Niallia circulans</name>
    <name type="common">Bacillus circulans</name>
    <dbReference type="NCBI Taxonomy" id="1397"/>
    <lineage>
        <taxon>Bacteria</taxon>
        <taxon>Bacillati</taxon>
        <taxon>Bacillota</taxon>
        <taxon>Bacilli</taxon>
        <taxon>Bacillales</taxon>
        <taxon>Bacillaceae</taxon>
        <taxon>Niallia</taxon>
    </lineage>
</organism>